<dbReference type="SUPFAM" id="SSF117018">
    <property type="entry name" value="ATP-dependent DNA ligase DNA-binding domain"/>
    <property type="match status" value="1"/>
</dbReference>
<dbReference type="GO" id="GO:0006310">
    <property type="term" value="P:DNA recombination"/>
    <property type="evidence" value="ECO:0007669"/>
    <property type="project" value="UniProtKB-KW"/>
</dbReference>
<gene>
    <name evidence="16" type="primary">ligB</name>
    <name evidence="16" type="ORF">N803_14400</name>
</gene>
<keyword evidence="4" id="KW-0479">Metal-binding</keyword>
<dbReference type="Pfam" id="PF04675">
    <property type="entry name" value="DNA_ligase_A_N"/>
    <property type="match status" value="1"/>
</dbReference>
<feature type="domain" description="ATP-dependent DNA ligase family profile" evidence="15">
    <location>
        <begin position="303"/>
        <end position="414"/>
    </location>
</feature>
<dbReference type="InterPro" id="IPR012340">
    <property type="entry name" value="NA-bd_OB-fold"/>
</dbReference>
<keyword evidence="5 13" id="KW-0547">Nucleotide-binding</keyword>
<comment type="catalytic activity">
    <reaction evidence="12 13">
        <text>ATP + (deoxyribonucleotide)n-3'-hydroxyl + 5'-phospho-(deoxyribonucleotide)m = (deoxyribonucleotide)n+m + AMP + diphosphate.</text>
        <dbReference type="EC" id="6.5.1.1"/>
    </reaction>
</comment>
<dbReference type="InterPro" id="IPR012308">
    <property type="entry name" value="DNA_ligase_ATP-dep_N"/>
</dbReference>
<keyword evidence="8" id="KW-0460">Magnesium</keyword>
<evidence type="ECO:0000256" key="12">
    <source>
        <dbReference type="ARBA" id="ARBA00034003"/>
    </source>
</evidence>
<dbReference type="OrthoDB" id="3733803at2"/>
<dbReference type="InterPro" id="IPR036599">
    <property type="entry name" value="DNA_ligase_N_sf"/>
</dbReference>
<evidence type="ECO:0000256" key="8">
    <source>
        <dbReference type="ARBA" id="ARBA00022842"/>
    </source>
</evidence>
<keyword evidence="7 13" id="KW-0067">ATP-binding</keyword>
<dbReference type="InterPro" id="IPR012310">
    <property type="entry name" value="DNA_ligase_ATP-dep_cent"/>
</dbReference>
<organism evidence="16 17">
    <name type="scientific">Knoellia subterranea KCTC 19937</name>
    <dbReference type="NCBI Taxonomy" id="1385521"/>
    <lineage>
        <taxon>Bacteria</taxon>
        <taxon>Bacillati</taxon>
        <taxon>Actinomycetota</taxon>
        <taxon>Actinomycetes</taxon>
        <taxon>Micrococcales</taxon>
        <taxon>Intrasporangiaceae</taxon>
        <taxon>Knoellia</taxon>
    </lineage>
</organism>
<dbReference type="InterPro" id="IPR000977">
    <property type="entry name" value="DNA_ligase_ATP-dep"/>
</dbReference>
<dbReference type="SUPFAM" id="SSF50249">
    <property type="entry name" value="Nucleic acid-binding proteins"/>
    <property type="match status" value="1"/>
</dbReference>
<dbReference type="GO" id="GO:0046872">
    <property type="term" value="F:metal ion binding"/>
    <property type="evidence" value="ECO:0007669"/>
    <property type="project" value="UniProtKB-KW"/>
</dbReference>
<keyword evidence="3" id="KW-0235">DNA replication</keyword>
<keyword evidence="10 13" id="KW-0234">DNA repair</keyword>
<keyword evidence="11" id="KW-0131">Cell cycle</keyword>
<dbReference type="PROSITE" id="PS00697">
    <property type="entry name" value="DNA_LIGASE_A1"/>
    <property type="match status" value="1"/>
</dbReference>
<evidence type="ECO:0000256" key="7">
    <source>
        <dbReference type="ARBA" id="ARBA00022840"/>
    </source>
</evidence>
<dbReference type="Gene3D" id="1.10.3260.10">
    <property type="entry name" value="DNA ligase, ATP-dependent, N-terminal domain"/>
    <property type="match status" value="1"/>
</dbReference>
<dbReference type="AlphaFoldDB" id="A0A0A0JKE0"/>
<dbReference type="PROSITE" id="PS50160">
    <property type="entry name" value="DNA_LIGASE_A3"/>
    <property type="match status" value="1"/>
</dbReference>
<dbReference type="NCBIfam" id="NF002868">
    <property type="entry name" value="PRK03180.1"/>
    <property type="match status" value="1"/>
</dbReference>
<keyword evidence="6 13" id="KW-0227">DNA damage</keyword>
<dbReference type="SUPFAM" id="SSF56091">
    <property type="entry name" value="DNA ligase/mRNA capping enzyme, catalytic domain"/>
    <property type="match status" value="1"/>
</dbReference>
<reference evidence="16 17" key="1">
    <citation type="submission" date="2013-08" db="EMBL/GenBank/DDBJ databases">
        <title>The genome sequence of Knoellia subterranea.</title>
        <authorList>
            <person name="Zhu W."/>
            <person name="Wang G."/>
        </authorList>
    </citation>
    <scope>NUCLEOTIDE SEQUENCE [LARGE SCALE GENOMIC DNA]</scope>
    <source>
        <strain evidence="16 17">KCTC 19937</strain>
    </source>
</reference>
<evidence type="ECO:0000313" key="16">
    <source>
        <dbReference type="EMBL" id="KGN37543.1"/>
    </source>
</evidence>
<protein>
    <recommendedName>
        <fullName evidence="13">DNA ligase</fullName>
        <ecNumber evidence="13">6.5.1.1</ecNumber>
    </recommendedName>
</protein>
<evidence type="ECO:0000256" key="6">
    <source>
        <dbReference type="ARBA" id="ARBA00022763"/>
    </source>
</evidence>
<sequence>MPLARLVDAAAALAATRSRTTKTEVLAEILRDLSPDEAEAAVGLLLGRLHQGSIGLGYRTVLGARDAAAPADTPSLTVSDVDEVLDGISGLGGAGSVGARNDALVGLFERATAPEQEHLVRAMTGEMRTGALEGVLTDGLARALDLPLADVRRAVMLSGSLAGTVKLGLTSPDALASVGLAVLTPVQPMLASTAPDVAAALAVTGEASVEHKLDGARIQVHRNGSEVRVFTRSLADITSRVPEIVEVALSLPVESVILDGETLMLDDDGSPRAFQDTMSRFGSTEGANPAEAERQRVLAPRFFDVLHVDGEDLIDRPLRERLATLERIAPAYRIAGEVTTDPAVAQRISTEALAAGHEGVMIKAVDSTYTAGRRGKNWVKVKPVHTYDLVVLGVERGSGRRKGWLSNLHLGARDPEGEFGPAGGFVMVGKTFKGLTDELLKWQTETFPDLAVDDNGWALTLRPEIVVEIAIDGVQRSSRYPGGVALRFARVKRYRVGVEAKPADEADTIQALRSLLR</sequence>
<dbReference type="Gene3D" id="3.30.470.30">
    <property type="entry name" value="DNA ligase/mRNA capping enzyme"/>
    <property type="match status" value="1"/>
</dbReference>
<dbReference type="Pfam" id="PF04679">
    <property type="entry name" value="DNA_ligase_A_C"/>
    <property type="match status" value="1"/>
</dbReference>
<comment type="similarity">
    <text evidence="14">Belongs to the ATP-dependent DNA ligase family.</text>
</comment>
<dbReference type="Pfam" id="PF01068">
    <property type="entry name" value="DNA_ligase_A_M"/>
    <property type="match status" value="1"/>
</dbReference>
<evidence type="ECO:0000256" key="3">
    <source>
        <dbReference type="ARBA" id="ARBA00022705"/>
    </source>
</evidence>
<evidence type="ECO:0000256" key="1">
    <source>
        <dbReference type="ARBA" id="ARBA00022598"/>
    </source>
</evidence>
<accession>A0A0A0JKE0</accession>
<dbReference type="GO" id="GO:0003910">
    <property type="term" value="F:DNA ligase (ATP) activity"/>
    <property type="evidence" value="ECO:0007669"/>
    <property type="project" value="UniProtKB-EC"/>
</dbReference>
<keyword evidence="9 13" id="KW-0233">DNA recombination</keyword>
<dbReference type="GO" id="GO:0003677">
    <property type="term" value="F:DNA binding"/>
    <property type="evidence" value="ECO:0007669"/>
    <property type="project" value="InterPro"/>
</dbReference>
<dbReference type="EC" id="6.5.1.1" evidence="13"/>
<evidence type="ECO:0000256" key="10">
    <source>
        <dbReference type="ARBA" id="ARBA00023204"/>
    </source>
</evidence>
<dbReference type="PROSITE" id="PS00333">
    <property type="entry name" value="DNA_LIGASE_A2"/>
    <property type="match status" value="1"/>
</dbReference>
<keyword evidence="2" id="KW-0132">Cell division</keyword>
<name>A0A0A0JKE0_9MICO</name>
<evidence type="ECO:0000256" key="14">
    <source>
        <dbReference type="RuleBase" id="RU004196"/>
    </source>
</evidence>
<evidence type="ECO:0000256" key="4">
    <source>
        <dbReference type="ARBA" id="ARBA00022723"/>
    </source>
</evidence>
<dbReference type="GO" id="GO:0051301">
    <property type="term" value="P:cell division"/>
    <property type="evidence" value="ECO:0007669"/>
    <property type="project" value="UniProtKB-KW"/>
</dbReference>
<dbReference type="CDD" id="cd07901">
    <property type="entry name" value="Adenylation_DNA_ligase_Arch_LigB"/>
    <property type="match status" value="1"/>
</dbReference>
<dbReference type="GO" id="GO:0071897">
    <property type="term" value="P:DNA biosynthetic process"/>
    <property type="evidence" value="ECO:0007669"/>
    <property type="project" value="InterPro"/>
</dbReference>
<evidence type="ECO:0000259" key="15">
    <source>
        <dbReference type="PROSITE" id="PS50160"/>
    </source>
</evidence>
<dbReference type="GO" id="GO:0005524">
    <property type="term" value="F:ATP binding"/>
    <property type="evidence" value="ECO:0007669"/>
    <property type="project" value="UniProtKB-KW"/>
</dbReference>
<evidence type="ECO:0000256" key="5">
    <source>
        <dbReference type="ARBA" id="ARBA00022741"/>
    </source>
</evidence>
<dbReference type="InterPro" id="IPR050191">
    <property type="entry name" value="ATP-dep_DNA_ligase"/>
</dbReference>
<dbReference type="STRING" id="1385521.N803_14400"/>
<keyword evidence="17" id="KW-1185">Reference proteome</keyword>
<dbReference type="Proteomes" id="UP000030011">
    <property type="component" value="Unassembled WGS sequence"/>
</dbReference>
<dbReference type="GO" id="GO:0006260">
    <property type="term" value="P:DNA replication"/>
    <property type="evidence" value="ECO:0007669"/>
    <property type="project" value="UniProtKB-KW"/>
</dbReference>
<dbReference type="GO" id="GO:0006281">
    <property type="term" value="P:DNA repair"/>
    <property type="evidence" value="ECO:0007669"/>
    <property type="project" value="UniProtKB-KW"/>
</dbReference>
<dbReference type="eggNOG" id="COG1793">
    <property type="taxonomic scope" value="Bacteria"/>
</dbReference>
<dbReference type="EMBL" id="AVPK01000005">
    <property type="protein sequence ID" value="KGN37543.1"/>
    <property type="molecule type" value="Genomic_DNA"/>
</dbReference>
<proteinExistence type="inferred from homology"/>
<evidence type="ECO:0000313" key="17">
    <source>
        <dbReference type="Proteomes" id="UP000030011"/>
    </source>
</evidence>
<evidence type="ECO:0000256" key="11">
    <source>
        <dbReference type="ARBA" id="ARBA00023306"/>
    </source>
</evidence>
<dbReference type="InterPro" id="IPR012309">
    <property type="entry name" value="DNA_ligase_ATP-dep_C"/>
</dbReference>
<evidence type="ECO:0000256" key="2">
    <source>
        <dbReference type="ARBA" id="ARBA00022618"/>
    </source>
</evidence>
<dbReference type="PANTHER" id="PTHR45674:SF13">
    <property type="entry name" value="DNA LIGASE-RELATED"/>
    <property type="match status" value="1"/>
</dbReference>
<evidence type="ECO:0000256" key="13">
    <source>
        <dbReference type="RuleBase" id="RU000617"/>
    </source>
</evidence>
<dbReference type="RefSeq" id="WP_035905179.1">
    <property type="nucleotide sequence ID" value="NZ_AVPK01000005.1"/>
</dbReference>
<dbReference type="Gene3D" id="2.40.50.140">
    <property type="entry name" value="Nucleic acid-binding proteins"/>
    <property type="match status" value="1"/>
</dbReference>
<keyword evidence="1 13" id="KW-0436">Ligase</keyword>
<dbReference type="InterPro" id="IPR016059">
    <property type="entry name" value="DNA_ligase_ATP-dep_CS"/>
</dbReference>
<evidence type="ECO:0000256" key="9">
    <source>
        <dbReference type="ARBA" id="ARBA00023172"/>
    </source>
</evidence>
<dbReference type="PANTHER" id="PTHR45674">
    <property type="entry name" value="DNA LIGASE 1/3 FAMILY MEMBER"/>
    <property type="match status" value="1"/>
</dbReference>
<dbReference type="NCBIfam" id="TIGR00574">
    <property type="entry name" value="dnl1"/>
    <property type="match status" value="1"/>
</dbReference>
<comment type="caution">
    <text evidence="16">The sequence shown here is derived from an EMBL/GenBank/DDBJ whole genome shotgun (WGS) entry which is preliminary data.</text>
</comment>